<dbReference type="InterPro" id="IPR000514">
    <property type="entry name" value="Glyco_hydro_39"/>
</dbReference>
<dbReference type="InterPro" id="IPR017853">
    <property type="entry name" value="GH"/>
</dbReference>
<keyword evidence="6" id="KW-0326">Glycosidase</keyword>
<dbReference type="SUPFAM" id="SSF51445">
    <property type="entry name" value="(Trans)glycosidases"/>
    <property type="match status" value="1"/>
</dbReference>
<dbReference type="GO" id="GO:0005975">
    <property type="term" value="P:carbohydrate metabolic process"/>
    <property type="evidence" value="ECO:0007669"/>
    <property type="project" value="InterPro"/>
</dbReference>
<gene>
    <name evidence="7" type="ORF">acsn021_38760</name>
</gene>
<dbReference type="Gene3D" id="3.20.20.80">
    <property type="entry name" value="Glycosidases"/>
    <property type="match status" value="1"/>
</dbReference>
<dbReference type="SMART" id="SM00342">
    <property type="entry name" value="HTH_ARAC"/>
    <property type="match status" value="1"/>
</dbReference>
<name>A0A6S6R8B6_9FIRM</name>
<evidence type="ECO:0000256" key="5">
    <source>
        <dbReference type="ARBA" id="ARBA00023163"/>
    </source>
</evidence>
<dbReference type="Gene3D" id="2.60.40.1500">
    <property type="entry name" value="Glycosyl hydrolase domain, family 39"/>
    <property type="match status" value="1"/>
</dbReference>
<dbReference type="AlphaFoldDB" id="A0A6S6R8B6"/>
<reference evidence="7 8" key="1">
    <citation type="journal article" date="2016" name="Int. J. Syst. Evol. Microbiol.">
        <title>Descriptions of Anaerotaenia torta gen. nov., sp. nov. and Anaerocolumna cellulosilytica gen. nov., sp. nov. isolated from a methanogenic reactor of cattle waste.</title>
        <authorList>
            <person name="Uek A."/>
            <person name="Ohtaki Y."/>
            <person name="Kaku N."/>
            <person name="Ueki K."/>
        </authorList>
    </citation>
    <scope>NUCLEOTIDE SEQUENCE [LARGE SCALE GENOMIC DNA]</scope>
    <source>
        <strain evidence="7 8">SN021</strain>
    </source>
</reference>
<keyword evidence="4" id="KW-0238">DNA-binding</keyword>
<evidence type="ECO:0000256" key="6">
    <source>
        <dbReference type="ARBA" id="ARBA00023295"/>
    </source>
</evidence>
<dbReference type="InterPro" id="IPR003313">
    <property type="entry name" value="AraC-bd"/>
</dbReference>
<evidence type="ECO:0000313" key="7">
    <source>
        <dbReference type="EMBL" id="BCJ96307.1"/>
    </source>
</evidence>
<dbReference type="PANTHER" id="PTHR43280">
    <property type="entry name" value="ARAC-FAMILY TRANSCRIPTIONAL REGULATOR"/>
    <property type="match status" value="1"/>
</dbReference>
<dbReference type="PANTHER" id="PTHR43280:SF2">
    <property type="entry name" value="HTH-TYPE TRANSCRIPTIONAL REGULATOR EXSA"/>
    <property type="match status" value="1"/>
</dbReference>
<dbReference type="RefSeq" id="WP_184093178.1">
    <property type="nucleotide sequence ID" value="NZ_AP023367.1"/>
</dbReference>
<dbReference type="InterPro" id="IPR009057">
    <property type="entry name" value="Homeodomain-like_sf"/>
</dbReference>
<dbReference type="Proteomes" id="UP000515561">
    <property type="component" value="Chromosome"/>
</dbReference>
<dbReference type="EMBL" id="AP023367">
    <property type="protein sequence ID" value="BCJ96307.1"/>
    <property type="molecule type" value="Genomic_DNA"/>
</dbReference>
<protein>
    <submittedName>
        <fullName evidence="7">Uncharacterized protein</fullName>
    </submittedName>
</protein>
<dbReference type="Pfam" id="PF12833">
    <property type="entry name" value="HTH_18"/>
    <property type="match status" value="1"/>
</dbReference>
<dbReference type="SUPFAM" id="SSF46689">
    <property type="entry name" value="Homeodomain-like"/>
    <property type="match status" value="2"/>
</dbReference>
<dbReference type="Gene3D" id="2.60.120.10">
    <property type="entry name" value="Jelly Rolls"/>
    <property type="match status" value="1"/>
</dbReference>
<evidence type="ECO:0000256" key="3">
    <source>
        <dbReference type="ARBA" id="ARBA00023015"/>
    </source>
</evidence>
<dbReference type="GO" id="GO:0003700">
    <property type="term" value="F:DNA-binding transcription factor activity"/>
    <property type="evidence" value="ECO:0007669"/>
    <property type="project" value="InterPro"/>
</dbReference>
<dbReference type="PROSITE" id="PS01124">
    <property type="entry name" value="HTH_ARAC_FAMILY_2"/>
    <property type="match status" value="1"/>
</dbReference>
<dbReference type="KEGG" id="acel:acsn021_38760"/>
<keyword evidence="8" id="KW-1185">Reference proteome</keyword>
<keyword evidence="2" id="KW-0378">Hydrolase</keyword>
<proteinExistence type="inferred from homology"/>
<keyword evidence="5" id="KW-0804">Transcription</keyword>
<dbReference type="Gene3D" id="1.10.10.60">
    <property type="entry name" value="Homeodomain-like"/>
    <property type="match status" value="2"/>
</dbReference>
<keyword evidence="3" id="KW-0805">Transcription regulation</keyword>
<dbReference type="InterPro" id="IPR018060">
    <property type="entry name" value="HTH_AraC"/>
</dbReference>
<comment type="similarity">
    <text evidence="1">Belongs to the glycosyl hydrolase 39 family.</text>
</comment>
<dbReference type="Pfam" id="PF02311">
    <property type="entry name" value="AraC_binding"/>
    <property type="match status" value="1"/>
</dbReference>
<dbReference type="SUPFAM" id="SSF51215">
    <property type="entry name" value="Regulatory protein AraC"/>
    <property type="match status" value="1"/>
</dbReference>
<dbReference type="PRINTS" id="PR00745">
    <property type="entry name" value="GLHYDRLASE39"/>
</dbReference>
<dbReference type="SUPFAM" id="SSF51011">
    <property type="entry name" value="Glycosyl hydrolase domain"/>
    <property type="match status" value="1"/>
</dbReference>
<dbReference type="Pfam" id="PF01229">
    <property type="entry name" value="Glyco_hydro_39"/>
    <property type="match status" value="1"/>
</dbReference>
<evidence type="ECO:0000256" key="1">
    <source>
        <dbReference type="ARBA" id="ARBA00008875"/>
    </source>
</evidence>
<dbReference type="InterPro" id="IPR014710">
    <property type="entry name" value="RmlC-like_jellyroll"/>
</dbReference>
<sequence>MTEKIKDTHETIEYNKNLPIKLFCQRIGFVEKHWHRSIELLLVLSGTLSVQVESQTYILHEDDILLINSNQVHDTSSEDCVLVLLQMSLPRFHIDWLNLETLHFDCNSAVQKNNKAFDQLRETIARLIQLTSSSPHTQFLRLSYAYHILYLLLLHFVSHNPGKVRPLKHMERLKRVIRYIEENYQRDISLTEIAEMEALTPPYLSSFFEKNMEISLTSYIANIRLNHSFTYLMDTDMSIEEIAEACGFPNQRSYAVLFKKHYGMLPSHYRKANQISEKGIRSLPMNTSTKYLNLEKYDFYEKLSSYFHNSGTVQAAAPIIAVTYSIETKKTENTKRLMKKNFLNFCSVGRAKEILLGNIQKMLITQQEEIGFKFIKFHDIFSDELMVYKEDTLGCPHYNFTMLDEVFDFILSIHLMPLVQLSFMPKALAKDPALTIFSLPFCVSEPKDEKKWSDLITAFVNHLLERYGYNEVSQWIFTFWNETMTGHPFDFKEVDTFLRLYKITFESVKTCNPNLLFASTSYLSNTFPSAKYDYYLDFAAVNNCRPDVYLFHFYPISPQSPKIKSDKSTETFSIPLNGIVSKDPDIFRSYLKMLNEHLPDRNALPLYITEWNLSSSHREWLNDTCYAAAYIIRNICRNHELADSFCHWALTDWIEELDFPNELFHGGVGHFTKNGIKKPVYYAYQFLSELGDEFLSEGEGYFVTKSRKDYRIILYNYFDVSDSYQEGINFNIGFTNRYEVFPDTAAKEFHLKLMDMEQGDYLVTEKIVNRTYGSCYDKWVEMGSMSLSTSEEICTLSDLSRPFIKKSKLSSEQYVINYYSTLEPHEIRLVILEKIL</sequence>
<organism evidence="7 8">
    <name type="scientific">Anaerocolumna cellulosilytica</name>
    <dbReference type="NCBI Taxonomy" id="433286"/>
    <lineage>
        <taxon>Bacteria</taxon>
        <taxon>Bacillati</taxon>
        <taxon>Bacillota</taxon>
        <taxon>Clostridia</taxon>
        <taxon>Lachnospirales</taxon>
        <taxon>Lachnospiraceae</taxon>
        <taxon>Anaerocolumna</taxon>
    </lineage>
</organism>
<evidence type="ECO:0000313" key="8">
    <source>
        <dbReference type="Proteomes" id="UP000515561"/>
    </source>
</evidence>
<dbReference type="GO" id="GO:0043565">
    <property type="term" value="F:sequence-specific DNA binding"/>
    <property type="evidence" value="ECO:0007669"/>
    <property type="project" value="InterPro"/>
</dbReference>
<evidence type="ECO:0000256" key="4">
    <source>
        <dbReference type="ARBA" id="ARBA00023125"/>
    </source>
</evidence>
<dbReference type="InterPro" id="IPR049166">
    <property type="entry name" value="GH39_cat"/>
</dbReference>
<accession>A0A6S6R8B6</accession>
<dbReference type="GO" id="GO:0004553">
    <property type="term" value="F:hydrolase activity, hydrolyzing O-glycosyl compounds"/>
    <property type="evidence" value="ECO:0007669"/>
    <property type="project" value="InterPro"/>
</dbReference>
<dbReference type="InterPro" id="IPR037923">
    <property type="entry name" value="HTH-like"/>
</dbReference>
<evidence type="ECO:0000256" key="2">
    <source>
        <dbReference type="ARBA" id="ARBA00022801"/>
    </source>
</evidence>